<dbReference type="RefSeq" id="WP_077932228.1">
    <property type="nucleotide sequence ID" value="NZ_CP014688.1"/>
</dbReference>
<accession>A0A1U9LJJ9</accession>
<dbReference type="Proteomes" id="UP000189055">
    <property type="component" value="Plasmid pAC1084_1"/>
</dbReference>
<gene>
    <name evidence="1" type="ORF">A0U91_16470</name>
</gene>
<dbReference type="KEGG" id="aper:A0U91_16470"/>
<proteinExistence type="predicted"/>
<evidence type="ECO:0000313" key="2">
    <source>
        <dbReference type="Proteomes" id="UP000189055"/>
    </source>
</evidence>
<geneLocation type="plasmid" evidence="2">
    <name>pac1084_1</name>
</geneLocation>
<evidence type="ECO:0000313" key="1">
    <source>
        <dbReference type="EMBL" id="AQT06602.1"/>
    </source>
</evidence>
<reference evidence="1 2" key="1">
    <citation type="submission" date="2016-03" db="EMBL/GenBank/DDBJ databases">
        <title>Acetic acid bacteria sequencing.</title>
        <authorList>
            <person name="Brandt J."/>
            <person name="Jakob F."/>
            <person name="Vogel R.F."/>
        </authorList>
    </citation>
    <scope>NUCLEOTIDE SEQUENCE [LARGE SCALE GENOMIC DNA]</scope>
    <source>
        <strain evidence="1 2">TMW2.1084</strain>
        <plasmid evidence="2">pac1084_1</plasmid>
    </source>
</reference>
<organism evidence="1 2">
    <name type="scientific">Acetobacter persici</name>
    <dbReference type="NCBI Taxonomy" id="1076596"/>
    <lineage>
        <taxon>Bacteria</taxon>
        <taxon>Pseudomonadati</taxon>
        <taxon>Pseudomonadota</taxon>
        <taxon>Alphaproteobacteria</taxon>
        <taxon>Acetobacterales</taxon>
        <taxon>Acetobacteraceae</taxon>
        <taxon>Acetobacter</taxon>
    </lineage>
</organism>
<keyword evidence="1" id="KW-0614">Plasmid</keyword>
<name>A0A1U9LJJ9_9PROT</name>
<protein>
    <submittedName>
        <fullName evidence="1">Uncharacterized protein</fullName>
    </submittedName>
</protein>
<dbReference type="AlphaFoldDB" id="A0A1U9LJJ9"/>
<sequence length="190" mass="20152">MATRFLAGAAIVPGIFLVPPHAYAGGIVIVQKSAETVKAGKSVPIYDAIKEIAPPEYSVVMGEGISPDEKVSWPAGGDWLETLNKMHADSGTTYGVTAHGHDLLLRNLDLVADAPAGSSPQSGGPIINSSRVPVSSPGVTFLSAPVLLPHRRPLPPLRRLPPCLRRLPPCLRRLPPRLRRPPPPPQTLGT</sequence>
<dbReference type="EMBL" id="CP014688">
    <property type="protein sequence ID" value="AQT06602.1"/>
    <property type="molecule type" value="Genomic_DNA"/>
</dbReference>